<keyword evidence="2" id="KW-1185">Reference proteome</keyword>
<reference evidence="1 2" key="1">
    <citation type="submission" date="2016-09" db="EMBL/GenBank/DDBJ databases">
        <title>Characterization of two polyvalent phages infecting Enterobacteriaceae.</title>
        <authorList>
            <person name="Hamdi S."/>
            <person name="Rousseau G.M."/>
            <person name="Labrie S.J."/>
            <person name="Tremblay D.M."/>
            <person name="Kourda R.S."/>
            <person name="Slama K.B."/>
            <person name="Moineau S."/>
        </authorList>
    </citation>
    <scope>NUCLEOTIDE SEQUENCE [LARGE SCALE GENOMIC DNA]</scope>
</reference>
<evidence type="ECO:0000313" key="1">
    <source>
        <dbReference type="EMBL" id="APC44987.1"/>
    </source>
</evidence>
<organism evidence="1 2">
    <name type="scientific">Shigella phage SH6</name>
    <dbReference type="NCBI Taxonomy" id="1913048"/>
    <lineage>
        <taxon>Viruses</taxon>
        <taxon>Duplodnaviria</taxon>
        <taxon>Heunggongvirae</taxon>
        <taxon>Uroviricota</taxon>
        <taxon>Caudoviricetes</taxon>
        <taxon>Drexlerviridae</taxon>
        <taxon>Tunavirinae</taxon>
        <taxon>Tunavirus</taxon>
        <taxon>Tunavirus SH6</taxon>
    </lineage>
</organism>
<dbReference type="Proteomes" id="UP000224004">
    <property type="component" value="Segment"/>
</dbReference>
<name>A0A1J0GS64_9CAUD</name>
<evidence type="ECO:0000313" key="2">
    <source>
        <dbReference type="Proteomes" id="UP000224004"/>
    </source>
</evidence>
<gene>
    <name evidence="1" type="ORF">SH6_0079</name>
</gene>
<sequence>MKYENRGNEIIKIENGVEYIMVACKVNGMDSFVWEEIKTEDKAAKFLTCVNQPDDERDIFTRYGKYEIVRETACFWWVKPNSHYKFPRKISKRTMREAGFKKAYAAEFDID</sequence>
<accession>A0A1J0GS64</accession>
<proteinExistence type="predicted"/>
<protein>
    <submittedName>
        <fullName evidence="1">Uncharacterized protein</fullName>
    </submittedName>
</protein>
<dbReference type="EMBL" id="KX828710">
    <property type="protein sequence ID" value="APC44987.1"/>
    <property type="molecule type" value="Genomic_DNA"/>
</dbReference>